<dbReference type="InterPro" id="IPR010985">
    <property type="entry name" value="Ribbon_hlx_hlx"/>
</dbReference>
<organism evidence="2 3">
    <name type="scientific">Acetobacter orientalis</name>
    <dbReference type="NCBI Taxonomy" id="146474"/>
    <lineage>
        <taxon>Bacteria</taxon>
        <taxon>Pseudomonadati</taxon>
        <taxon>Pseudomonadota</taxon>
        <taxon>Alphaproteobacteria</taxon>
        <taxon>Acetobacterales</taxon>
        <taxon>Acetobacteraceae</taxon>
        <taxon>Acetobacter</taxon>
    </lineage>
</organism>
<dbReference type="STRING" id="1231341.Abor_031_083"/>
<dbReference type="InterPro" id="IPR005569">
    <property type="entry name" value="Arc_DNA-bd_dom"/>
</dbReference>
<dbReference type="Pfam" id="PF03869">
    <property type="entry name" value="Arc"/>
    <property type="match status" value="1"/>
</dbReference>
<dbReference type="Gene3D" id="1.10.1220.10">
    <property type="entry name" value="Met repressor-like"/>
    <property type="match status" value="1"/>
</dbReference>
<evidence type="ECO:0000313" key="3">
    <source>
        <dbReference type="Proteomes" id="UP000032670"/>
    </source>
</evidence>
<dbReference type="GO" id="GO:0003677">
    <property type="term" value="F:DNA binding"/>
    <property type="evidence" value="ECO:0007669"/>
    <property type="project" value="InterPro"/>
</dbReference>
<reference evidence="2 3" key="1">
    <citation type="submission" date="2012-11" db="EMBL/GenBank/DDBJ databases">
        <title>Whole genome sequence of Acetobacter orientalis 21F-2.</title>
        <authorList>
            <person name="Azuma Y."/>
            <person name="Higashiura N."/>
            <person name="Hirakawa H."/>
            <person name="Matsushita K."/>
        </authorList>
    </citation>
    <scope>NUCLEOTIDE SEQUENCE [LARGE SCALE GENOMIC DNA]</scope>
    <source>
        <strain evidence="2 3">21F-2</strain>
    </source>
</reference>
<dbReference type="EMBL" id="BAMX01000031">
    <property type="protein sequence ID" value="GAN66917.1"/>
    <property type="molecule type" value="Genomic_DNA"/>
</dbReference>
<evidence type="ECO:0000259" key="1">
    <source>
        <dbReference type="Pfam" id="PF03869"/>
    </source>
</evidence>
<dbReference type="InterPro" id="IPR013321">
    <property type="entry name" value="Arc_rbn_hlx_hlx"/>
</dbReference>
<dbReference type="RefSeq" id="WP_084594503.1">
    <property type="nucleotide sequence ID" value="NZ_BAMX01000031.1"/>
</dbReference>
<gene>
    <name evidence="2" type="ORF">Abor_031_083</name>
</gene>
<sequence>MQVRDWPQFRVRMPSHLLEQLKSDAQDGYRSLNSEVVMILEKHFSAKEKAPGLSPNRPDASHAE</sequence>
<dbReference type="GeneID" id="76205052"/>
<feature type="domain" description="Arc-like DNA binding" evidence="1">
    <location>
        <begin position="4"/>
        <end position="45"/>
    </location>
</feature>
<evidence type="ECO:0000313" key="2">
    <source>
        <dbReference type="EMBL" id="GAN66917.1"/>
    </source>
</evidence>
<dbReference type="AlphaFoldDB" id="A0A0D6NLF5"/>
<dbReference type="GO" id="GO:0006355">
    <property type="term" value="P:regulation of DNA-templated transcription"/>
    <property type="evidence" value="ECO:0007669"/>
    <property type="project" value="InterPro"/>
</dbReference>
<dbReference type="Proteomes" id="UP000032670">
    <property type="component" value="Unassembled WGS sequence"/>
</dbReference>
<accession>A0A0D6NLF5</accession>
<comment type="caution">
    <text evidence="2">The sequence shown here is derived from an EMBL/GenBank/DDBJ whole genome shotgun (WGS) entry which is preliminary data.</text>
</comment>
<keyword evidence="3" id="KW-1185">Reference proteome</keyword>
<protein>
    <recommendedName>
        <fullName evidence="1">Arc-like DNA binding domain-containing protein</fullName>
    </recommendedName>
</protein>
<proteinExistence type="predicted"/>
<dbReference type="SUPFAM" id="SSF47598">
    <property type="entry name" value="Ribbon-helix-helix"/>
    <property type="match status" value="1"/>
</dbReference>
<accession>A0A6N3SXJ7</accession>
<name>A0A0D6NLF5_9PROT</name>